<keyword evidence="5 16" id="KW-0479">Metal-binding</keyword>
<evidence type="ECO:0000256" key="9">
    <source>
        <dbReference type="ARBA" id="ARBA00023136"/>
    </source>
</evidence>
<dbReference type="PRINTS" id="PR00385">
    <property type="entry name" value="P450"/>
</dbReference>
<feature type="binding site" description="axial binding residue" evidence="16">
    <location>
        <position position="453"/>
    </location>
    <ligand>
        <name>heme</name>
        <dbReference type="ChEBI" id="CHEBI:30413"/>
    </ligand>
    <ligandPart>
        <name>Fe</name>
        <dbReference type="ChEBI" id="CHEBI:18248"/>
    </ligandPart>
</feature>
<sequence>MAVVDLLLTPYIIPVAFLIFYLVPYFTANTALNDIPGPFFAKFSNLWLLKQARQGRRYKVVDELHKKNGTLVRIQPNHVSVADDAAVPQIYGHGNGFLKSEFYDAFVSIQRGLFNTRDRAEHTRKRKTVSHTFSAKSIAQFEIYMHQNLDVFVRQWDSLSTNAHGGFAKIDCLNWFNYLAFDMIGDLAFGAPFGMLEKGKDITEIRMSPNAPPTYAPAVEVLNRRGEISGTLGCLPALKPYAKWFPDPFFSKGIEAVENLAGIAVARVAQRLDGEQKDSDRVDLLARLMEGKDETGAKLGRQELTAEALTQLIAGSDTTSNTSCAILYYTVKTPGVLQKLQKELDAVIPANTVPTFEMVKDIKYLQNVIQETMRIHSTSALGLPRVVPPGPGITISGHHFPAGTVLSVPTYTIHHSKEIWGPDADEFNPDRWLNLNERQKNAFIPFSYGPRSCVGRNVAEMELALIISTTFRRYEFDLYQKELETREGFLRKPLECQVGIRKRANA</sequence>
<dbReference type="FunFam" id="1.10.630.10:FF:000053">
    <property type="entry name" value="Cytochrome P450 benzoate 4-monooxygenase"/>
    <property type="match status" value="1"/>
</dbReference>
<dbReference type="PANTHER" id="PTHR24305">
    <property type="entry name" value="CYTOCHROME P450"/>
    <property type="match status" value="1"/>
</dbReference>
<proteinExistence type="inferred from homology"/>
<dbReference type="PANTHER" id="PTHR24305:SF29">
    <property type="entry name" value="BENZOATE-PARA-HYDROXYLASE"/>
    <property type="match status" value="1"/>
</dbReference>
<feature type="non-terminal residue" evidence="19">
    <location>
        <position position="506"/>
    </location>
</feature>
<comment type="similarity">
    <text evidence="3 17">Belongs to the cytochrome P450 family.</text>
</comment>
<evidence type="ECO:0000256" key="17">
    <source>
        <dbReference type="RuleBase" id="RU000461"/>
    </source>
</evidence>
<evidence type="ECO:0000256" key="4">
    <source>
        <dbReference type="ARBA" id="ARBA00022617"/>
    </source>
</evidence>
<gene>
    <name evidence="19" type="ORF">B7463_g2303</name>
</gene>
<keyword evidence="9 18" id="KW-0472">Membrane</keyword>
<dbReference type="Gene3D" id="1.10.630.10">
    <property type="entry name" value="Cytochrome P450"/>
    <property type="match status" value="1"/>
</dbReference>
<dbReference type="CDD" id="cd11061">
    <property type="entry name" value="CYP67-like"/>
    <property type="match status" value="1"/>
</dbReference>
<evidence type="ECO:0000256" key="1">
    <source>
        <dbReference type="ARBA" id="ARBA00001971"/>
    </source>
</evidence>
<dbReference type="InterPro" id="IPR050121">
    <property type="entry name" value="Cytochrome_P450_monoxygenase"/>
</dbReference>
<evidence type="ECO:0000256" key="13">
    <source>
        <dbReference type="ARBA" id="ARBA00072826"/>
    </source>
</evidence>
<evidence type="ECO:0000256" key="18">
    <source>
        <dbReference type="SAM" id="Phobius"/>
    </source>
</evidence>
<feature type="non-terminal residue" evidence="19">
    <location>
        <position position="1"/>
    </location>
</feature>
<evidence type="ECO:0000256" key="6">
    <source>
        <dbReference type="ARBA" id="ARBA00023002"/>
    </source>
</evidence>
<dbReference type="GO" id="GO:0005506">
    <property type="term" value="F:iron ion binding"/>
    <property type="evidence" value="ECO:0007669"/>
    <property type="project" value="InterPro"/>
</dbReference>
<evidence type="ECO:0000256" key="16">
    <source>
        <dbReference type="PIRSR" id="PIRSR602401-1"/>
    </source>
</evidence>
<comment type="subcellular location">
    <subcellularLocation>
        <location evidence="2">Membrane</location>
    </subcellularLocation>
</comment>
<accession>A0A3E2HL98</accession>
<evidence type="ECO:0000256" key="14">
    <source>
        <dbReference type="ARBA" id="ARBA00081895"/>
    </source>
</evidence>
<evidence type="ECO:0000256" key="10">
    <source>
        <dbReference type="ARBA" id="ARBA00023180"/>
    </source>
</evidence>
<keyword evidence="7 16" id="KW-0408">Iron</keyword>
<keyword evidence="18" id="KW-0812">Transmembrane</keyword>
<feature type="transmembrane region" description="Helical" evidence="18">
    <location>
        <begin position="7"/>
        <end position="26"/>
    </location>
</feature>
<dbReference type="GO" id="GO:0020037">
    <property type="term" value="F:heme binding"/>
    <property type="evidence" value="ECO:0007669"/>
    <property type="project" value="InterPro"/>
</dbReference>
<dbReference type="PRINTS" id="PR00463">
    <property type="entry name" value="EP450I"/>
</dbReference>
<comment type="caution">
    <text evidence="19">The sequence shown here is derived from an EMBL/GenBank/DDBJ whole genome shotgun (WGS) entry which is preliminary data.</text>
</comment>
<keyword evidence="8 17" id="KW-0503">Monooxygenase</keyword>
<dbReference type="GO" id="GO:0018664">
    <property type="term" value="F:benzoate 4-monooxygenase activity"/>
    <property type="evidence" value="ECO:0007669"/>
    <property type="project" value="UniProtKB-EC"/>
</dbReference>
<protein>
    <recommendedName>
        <fullName evidence="13">Benzoate 4-monooxygenase bphA</fullName>
        <ecNumber evidence="12">1.14.14.92</ecNumber>
    </recommendedName>
    <alternativeName>
        <fullName evidence="14">Benzoate-para-hydroxylase A</fullName>
    </alternativeName>
    <alternativeName>
        <fullName evidence="15">Cytochrome P450 monooxygenase cyp53A1</fullName>
    </alternativeName>
</protein>
<dbReference type="OMA" id="TYDMVRD"/>
<evidence type="ECO:0000256" key="8">
    <source>
        <dbReference type="ARBA" id="ARBA00023033"/>
    </source>
</evidence>
<keyword evidence="6 17" id="KW-0560">Oxidoreductase</keyword>
<evidence type="ECO:0000313" key="19">
    <source>
        <dbReference type="EMBL" id="RFU34013.1"/>
    </source>
</evidence>
<comment type="cofactor">
    <cofactor evidence="1 16">
        <name>heme</name>
        <dbReference type="ChEBI" id="CHEBI:30413"/>
    </cofactor>
</comment>
<dbReference type="OrthoDB" id="1470350at2759"/>
<name>A0A3E2HL98_SCYLI</name>
<dbReference type="InterPro" id="IPR017972">
    <property type="entry name" value="Cyt_P450_CS"/>
</dbReference>
<keyword evidence="18" id="KW-1133">Transmembrane helix</keyword>
<evidence type="ECO:0000256" key="11">
    <source>
        <dbReference type="ARBA" id="ARBA00050706"/>
    </source>
</evidence>
<dbReference type="Proteomes" id="UP000258309">
    <property type="component" value="Unassembled WGS sequence"/>
</dbReference>
<dbReference type="Pfam" id="PF00067">
    <property type="entry name" value="p450"/>
    <property type="match status" value="1"/>
</dbReference>
<comment type="catalytic activity">
    <reaction evidence="11">
        <text>benzoate + reduced [NADPH--hemoprotein reductase] + O2 = 4-hydroxybenzoate + oxidized [NADPH--hemoprotein reductase] + H2O + H(+)</text>
        <dbReference type="Rhea" id="RHEA:18033"/>
        <dbReference type="Rhea" id="RHEA-COMP:11964"/>
        <dbReference type="Rhea" id="RHEA-COMP:11965"/>
        <dbReference type="ChEBI" id="CHEBI:15377"/>
        <dbReference type="ChEBI" id="CHEBI:15378"/>
        <dbReference type="ChEBI" id="CHEBI:15379"/>
        <dbReference type="ChEBI" id="CHEBI:16150"/>
        <dbReference type="ChEBI" id="CHEBI:17879"/>
        <dbReference type="ChEBI" id="CHEBI:57618"/>
        <dbReference type="ChEBI" id="CHEBI:58210"/>
        <dbReference type="EC" id="1.14.14.92"/>
    </reaction>
</comment>
<dbReference type="STRING" id="5539.A0A3E2HL98"/>
<dbReference type="GO" id="GO:0016020">
    <property type="term" value="C:membrane"/>
    <property type="evidence" value="ECO:0007669"/>
    <property type="project" value="UniProtKB-SubCell"/>
</dbReference>
<evidence type="ECO:0000256" key="7">
    <source>
        <dbReference type="ARBA" id="ARBA00023004"/>
    </source>
</evidence>
<dbReference type="EC" id="1.14.14.92" evidence="12"/>
<evidence type="ECO:0000313" key="20">
    <source>
        <dbReference type="Proteomes" id="UP000258309"/>
    </source>
</evidence>
<dbReference type="InterPro" id="IPR002401">
    <property type="entry name" value="Cyt_P450_E_grp-I"/>
</dbReference>
<evidence type="ECO:0000256" key="15">
    <source>
        <dbReference type="ARBA" id="ARBA00082391"/>
    </source>
</evidence>
<dbReference type="AlphaFoldDB" id="A0A3E2HL98"/>
<evidence type="ECO:0000256" key="5">
    <source>
        <dbReference type="ARBA" id="ARBA00022723"/>
    </source>
</evidence>
<keyword evidence="20" id="KW-1185">Reference proteome</keyword>
<evidence type="ECO:0000256" key="3">
    <source>
        <dbReference type="ARBA" id="ARBA00010617"/>
    </source>
</evidence>
<dbReference type="InterPro" id="IPR036396">
    <property type="entry name" value="Cyt_P450_sf"/>
</dbReference>
<dbReference type="InterPro" id="IPR001128">
    <property type="entry name" value="Cyt_P450"/>
</dbReference>
<evidence type="ECO:0000256" key="12">
    <source>
        <dbReference type="ARBA" id="ARBA00066552"/>
    </source>
</evidence>
<keyword evidence="4 16" id="KW-0349">Heme</keyword>
<dbReference type="PROSITE" id="PS00086">
    <property type="entry name" value="CYTOCHROME_P450"/>
    <property type="match status" value="1"/>
</dbReference>
<reference evidence="19 20" key="1">
    <citation type="submission" date="2018-05" db="EMBL/GenBank/DDBJ databases">
        <title>Draft genome sequence of Scytalidium lignicola DSM 105466, a ubiquitous saprotrophic fungus.</title>
        <authorList>
            <person name="Buettner E."/>
            <person name="Gebauer A.M."/>
            <person name="Hofrichter M."/>
            <person name="Liers C."/>
            <person name="Kellner H."/>
        </authorList>
    </citation>
    <scope>NUCLEOTIDE SEQUENCE [LARGE SCALE GENOMIC DNA]</scope>
    <source>
        <strain evidence="19 20">DSM 105466</strain>
    </source>
</reference>
<dbReference type="EMBL" id="NCSJ02000026">
    <property type="protein sequence ID" value="RFU34013.1"/>
    <property type="molecule type" value="Genomic_DNA"/>
</dbReference>
<dbReference type="SUPFAM" id="SSF48264">
    <property type="entry name" value="Cytochrome P450"/>
    <property type="match status" value="1"/>
</dbReference>
<evidence type="ECO:0000256" key="2">
    <source>
        <dbReference type="ARBA" id="ARBA00004370"/>
    </source>
</evidence>
<organism evidence="19 20">
    <name type="scientific">Scytalidium lignicola</name>
    <name type="common">Hyphomycete</name>
    <dbReference type="NCBI Taxonomy" id="5539"/>
    <lineage>
        <taxon>Eukaryota</taxon>
        <taxon>Fungi</taxon>
        <taxon>Dikarya</taxon>
        <taxon>Ascomycota</taxon>
        <taxon>Pezizomycotina</taxon>
        <taxon>Leotiomycetes</taxon>
        <taxon>Leotiomycetes incertae sedis</taxon>
        <taxon>Scytalidium</taxon>
    </lineage>
</organism>
<keyword evidence="10" id="KW-0325">Glycoprotein</keyword>